<dbReference type="Proteomes" id="UP000305511">
    <property type="component" value="Unassembled WGS sequence"/>
</dbReference>
<dbReference type="EMBL" id="WVTJ01000088">
    <property type="protein sequence ID" value="MXS54212.1"/>
    <property type="molecule type" value="Genomic_DNA"/>
</dbReference>
<dbReference type="EMBL" id="SIYF01000710">
    <property type="protein sequence ID" value="TKK59127.1"/>
    <property type="molecule type" value="Genomic_DNA"/>
</dbReference>
<protein>
    <submittedName>
        <fullName evidence="2">Uncharacterized protein</fullName>
    </submittedName>
</protein>
<gene>
    <name evidence="2" type="ORF">EY666_19110</name>
    <name evidence="1" type="ORF">GTI81_16170</name>
</gene>
<evidence type="ECO:0000313" key="3">
    <source>
        <dbReference type="Proteomes" id="UP000305511"/>
    </source>
</evidence>
<evidence type="ECO:0000313" key="1">
    <source>
        <dbReference type="EMBL" id="MXS54212.1"/>
    </source>
</evidence>
<dbReference type="Proteomes" id="UP000429730">
    <property type="component" value="Unassembled WGS sequence"/>
</dbReference>
<name>A0A4U3KE25_ENTFL</name>
<sequence length="186" mass="21267">MYIKKKGGKPVKKGKLSTLAAVVLIIIGIGGKQYMDKKAIEKDYQQGIGLIQKYVSNYLVENYEGIEKIEWQGVGVEWRNAKGYGPSLLGNYVNTRVNIFVSEDKYFSVRFTLTDETDYDNNLKKYVKASSLNSENIDFSIKSDLENATYDLKQSEKESFTKLEKSIFGSDNAKIIYNLEIYELNY</sequence>
<reference evidence="1 4" key="2">
    <citation type="submission" date="2019-04" db="EMBL/GenBank/DDBJ databases">
        <title>Step-wise assembly of the neonatal virome modulated by breast feeding.</title>
        <authorList>
            <person name="Liang G."/>
            <person name="Bushman F."/>
        </authorList>
    </citation>
    <scope>NUCLEOTIDE SEQUENCE [LARGE SCALE GENOMIC DNA]</scope>
    <source>
        <strain evidence="1 4">E3754</strain>
    </source>
</reference>
<organism evidence="2 3">
    <name type="scientific">Enterococcus faecalis</name>
    <name type="common">Streptococcus faecalis</name>
    <dbReference type="NCBI Taxonomy" id="1351"/>
    <lineage>
        <taxon>Bacteria</taxon>
        <taxon>Bacillati</taxon>
        <taxon>Bacillota</taxon>
        <taxon>Bacilli</taxon>
        <taxon>Lactobacillales</taxon>
        <taxon>Enterococcaceae</taxon>
        <taxon>Enterococcus</taxon>
    </lineage>
</organism>
<accession>A0A4U3KE25</accession>
<comment type="caution">
    <text evidence="2">The sequence shown here is derived from an EMBL/GenBank/DDBJ whole genome shotgun (WGS) entry which is preliminary data.</text>
</comment>
<evidence type="ECO:0000313" key="2">
    <source>
        <dbReference type="EMBL" id="TKK59127.1"/>
    </source>
</evidence>
<reference evidence="2 3" key="1">
    <citation type="submission" date="2019-02" db="EMBL/GenBank/DDBJ databases">
        <title>Bacteria dissemination in different level of health care in South Africa: the effectiveness of infections prevention and control.</title>
        <authorList>
            <person name="Shobo C."/>
            <person name="Amoako D.G."/>
            <person name="Allam M."/>
            <person name="Ismail A."/>
            <person name="Bester L.A."/>
            <person name="Essack S.Y."/>
        </authorList>
    </citation>
    <scope>NUCLEOTIDE SEQUENCE [LARGE SCALE GENOMIC DNA]</scope>
    <source>
        <strain evidence="2 3">2SIL2</strain>
    </source>
</reference>
<proteinExistence type="predicted"/>
<dbReference type="AlphaFoldDB" id="A0A4U3KE25"/>
<evidence type="ECO:0000313" key="4">
    <source>
        <dbReference type="Proteomes" id="UP000429730"/>
    </source>
</evidence>